<dbReference type="OrthoDB" id="6129242at2759"/>
<proteinExistence type="predicted"/>
<comment type="caution">
    <text evidence="1">The sequence shown here is derived from an EMBL/GenBank/DDBJ whole genome shotgun (WGS) entry which is preliminary data.</text>
</comment>
<keyword evidence="2" id="KW-1185">Reference proteome</keyword>
<evidence type="ECO:0000313" key="1">
    <source>
        <dbReference type="EMBL" id="KAJ7333197.1"/>
    </source>
</evidence>
<evidence type="ECO:0000313" key="2">
    <source>
        <dbReference type="Proteomes" id="UP001163046"/>
    </source>
</evidence>
<reference evidence="1" key="1">
    <citation type="submission" date="2023-01" db="EMBL/GenBank/DDBJ databases">
        <title>Genome assembly of the deep-sea coral Lophelia pertusa.</title>
        <authorList>
            <person name="Herrera S."/>
            <person name="Cordes E."/>
        </authorList>
    </citation>
    <scope>NUCLEOTIDE SEQUENCE</scope>
    <source>
        <strain evidence="1">USNM1676648</strain>
        <tissue evidence="1">Polyp</tissue>
    </source>
</reference>
<dbReference type="AlphaFoldDB" id="A0A9W9YDS7"/>
<dbReference type="EMBL" id="MU827787">
    <property type="protein sequence ID" value="KAJ7333197.1"/>
    <property type="molecule type" value="Genomic_DNA"/>
</dbReference>
<sequence length="123" mass="13881">MYQVRVALYKAQNELLSIVFDATNSNNDNWFSKGRVISSPWTDFSSYPPTSFSVAGSGGRPFYIAGPHHTCQTDHGWLMTASVHCPHELRVPVTTVLYSKLQTNTNWNTYGKKINLISTFSEF</sequence>
<organism evidence="1 2">
    <name type="scientific">Desmophyllum pertusum</name>
    <dbReference type="NCBI Taxonomy" id="174260"/>
    <lineage>
        <taxon>Eukaryota</taxon>
        <taxon>Metazoa</taxon>
        <taxon>Cnidaria</taxon>
        <taxon>Anthozoa</taxon>
        <taxon>Hexacorallia</taxon>
        <taxon>Scleractinia</taxon>
        <taxon>Caryophylliina</taxon>
        <taxon>Caryophylliidae</taxon>
        <taxon>Desmophyllum</taxon>
    </lineage>
</organism>
<gene>
    <name evidence="1" type="primary">LYS1_3</name>
    <name evidence="1" type="ORF">OS493_018373</name>
</gene>
<protein>
    <submittedName>
        <fullName evidence="1">Saccharopine dehydrogenase</fullName>
    </submittedName>
</protein>
<dbReference type="Proteomes" id="UP001163046">
    <property type="component" value="Unassembled WGS sequence"/>
</dbReference>
<accession>A0A9W9YDS7</accession>
<name>A0A9W9YDS7_9CNID</name>